<dbReference type="EC" id="4.6.1.24" evidence="3"/>
<name>A0A841BP22_9ACTN</name>
<dbReference type="InterPro" id="IPR016191">
    <property type="entry name" value="Ribonuclease/ribotoxin"/>
</dbReference>
<proteinExistence type="predicted"/>
<keyword evidence="3" id="KW-0456">Lyase</keyword>
<evidence type="ECO:0000256" key="2">
    <source>
        <dbReference type="ARBA" id="ARBA00022801"/>
    </source>
</evidence>
<keyword evidence="1" id="KW-0540">Nuclease</keyword>
<comment type="caution">
    <text evidence="3">The sequence shown here is derived from an EMBL/GenBank/DDBJ whole genome shotgun (WGS) entry which is preliminary data.</text>
</comment>
<dbReference type="GO" id="GO:0003723">
    <property type="term" value="F:RNA binding"/>
    <property type="evidence" value="ECO:0007669"/>
    <property type="project" value="InterPro"/>
</dbReference>
<dbReference type="GO" id="GO:0016787">
    <property type="term" value="F:hydrolase activity"/>
    <property type="evidence" value="ECO:0007669"/>
    <property type="project" value="UniProtKB-KW"/>
</dbReference>
<organism evidence="3 4">
    <name type="scientific">Allocatelliglobosispora scoriae</name>
    <dbReference type="NCBI Taxonomy" id="643052"/>
    <lineage>
        <taxon>Bacteria</taxon>
        <taxon>Bacillati</taxon>
        <taxon>Actinomycetota</taxon>
        <taxon>Actinomycetes</taxon>
        <taxon>Micromonosporales</taxon>
        <taxon>Micromonosporaceae</taxon>
        <taxon>Allocatelliglobosispora</taxon>
    </lineage>
</organism>
<evidence type="ECO:0000313" key="3">
    <source>
        <dbReference type="EMBL" id="MBB5869415.1"/>
    </source>
</evidence>
<keyword evidence="2" id="KW-0378">Hydrolase</keyword>
<dbReference type="AlphaFoldDB" id="A0A841BP22"/>
<dbReference type="Proteomes" id="UP000587527">
    <property type="component" value="Unassembled WGS sequence"/>
</dbReference>
<protein>
    <submittedName>
        <fullName evidence="3">Ribonuclease T1</fullName>
        <ecNumber evidence="3">4.6.1.24</ecNumber>
    </submittedName>
</protein>
<accession>A0A841BP22</accession>
<dbReference type="Pfam" id="PF00545">
    <property type="entry name" value="Ribonuclease"/>
    <property type="match status" value="1"/>
</dbReference>
<dbReference type="Gene3D" id="3.10.450.30">
    <property type="entry name" value="Microbial ribonucleases"/>
    <property type="match status" value="1"/>
</dbReference>
<evidence type="ECO:0000256" key="1">
    <source>
        <dbReference type="ARBA" id="ARBA00022722"/>
    </source>
</evidence>
<dbReference type="GO" id="GO:0046589">
    <property type="term" value="F:ribonuclease T1 activity"/>
    <property type="evidence" value="ECO:0007669"/>
    <property type="project" value="UniProtKB-EC"/>
</dbReference>
<reference evidence="3 4" key="1">
    <citation type="submission" date="2020-08" db="EMBL/GenBank/DDBJ databases">
        <title>Sequencing the genomes of 1000 actinobacteria strains.</title>
        <authorList>
            <person name="Klenk H.-P."/>
        </authorList>
    </citation>
    <scope>NUCLEOTIDE SEQUENCE [LARGE SCALE GENOMIC DNA]</scope>
    <source>
        <strain evidence="3 4">DSM 45362</strain>
    </source>
</reference>
<keyword evidence="4" id="KW-1185">Reference proteome</keyword>
<dbReference type="InterPro" id="IPR000026">
    <property type="entry name" value="N1-like"/>
</dbReference>
<gene>
    <name evidence="3" type="ORF">F4553_002794</name>
</gene>
<sequence>MSEQSASRPPRRLIVLGAGAAALVLLLAVLVGYAARRIGADEPAGTAAATASQAPAGRATPVSGLATIAAADLPKQARDTLVLIDKKGPFPYSRDGIVFGNNEKILPARARGYYHEYTVPTPGEQDRGARRLVVGDQGDVYYTDDHYDSFRQVLR</sequence>
<dbReference type="SUPFAM" id="SSF53933">
    <property type="entry name" value="Microbial ribonucleases"/>
    <property type="match status" value="1"/>
</dbReference>
<evidence type="ECO:0000313" key="4">
    <source>
        <dbReference type="Proteomes" id="UP000587527"/>
    </source>
</evidence>
<dbReference type="EMBL" id="JACHMN010000002">
    <property type="protein sequence ID" value="MBB5869415.1"/>
    <property type="molecule type" value="Genomic_DNA"/>
</dbReference>
<dbReference type="RefSeq" id="WP_184836035.1">
    <property type="nucleotide sequence ID" value="NZ_JACHMN010000002.1"/>
</dbReference>